<protein>
    <submittedName>
        <fullName evidence="1">Uncharacterized protein</fullName>
    </submittedName>
</protein>
<name>A0ABN9ARG1_9NEOB</name>
<reference evidence="1" key="1">
    <citation type="submission" date="2023-05" db="EMBL/GenBank/DDBJ databases">
        <authorList>
            <person name="Stuckert A."/>
        </authorList>
    </citation>
    <scope>NUCLEOTIDE SEQUENCE</scope>
</reference>
<dbReference type="Proteomes" id="UP001162483">
    <property type="component" value="Unassembled WGS sequence"/>
</dbReference>
<feature type="non-terminal residue" evidence="1">
    <location>
        <position position="1"/>
    </location>
</feature>
<proteinExistence type="predicted"/>
<sequence>KVKKIKSDPGNRCKLLFDKWCLFFWNYLLLSVSVQRRTDHLSTRALLKGPGSVGGPMKCPWYPFIGFLIRLFWVWSRTQGPHDPLLPGCPMSCQCTPGVYLLSPSGDLSVPLGRKMNITEHFHDFISEVGGGLC</sequence>
<gene>
    <name evidence="1" type="ORF">SPARVUS_LOCUS1279588</name>
</gene>
<accession>A0ABN9ARG1</accession>
<dbReference type="EMBL" id="CATNWA010000682">
    <property type="protein sequence ID" value="CAI9537765.1"/>
    <property type="molecule type" value="Genomic_DNA"/>
</dbReference>
<evidence type="ECO:0000313" key="1">
    <source>
        <dbReference type="EMBL" id="CAI9537765.1"/>
    </source>
</evidence>
<evidence type="ECO:0000313" key="2">
    <source>
        <dbReference type="Proteomes" id="UP001162483"/>
    </source>
</evidence>
<organism evidence="1 2">
    <name type="scientific">Staurois parvus</name>
    <dbReference type="NCBI Taxonomy" id="386267"/>
    <lineage>
        <taxon>Eukaryota</taxon>
        <taxon>Metazoa</taxon>
        <taxon>Chordata</taxon>
        <taxon>Craniata</taxon>
        <taxon>Vertebrata</taxon>
        <taxon>Euteleostomi</taxon>
        <taxon>Amphibia</taxon>
        <taxon>Batrachia</taxon>
        <taxon>Anura</taxon>
        <taxon>Neobatrachia</taxon>
        <taxon>Ranoidea</taxon>
        <taxon>Ranidae</taxon>
        <taxon>Staurois</taxon>
    </lineage>
</organism>
<comment type="caution">
    <text evidence="1">The sequence shown here is derived from an EMBL/GenBank/DDBJ whole genome shotgun (WGS) entry which is preliminary data.</text>
</comment>
<keyword evidence="2" id="KW-1185">Reference proteome</keyword>